<evidence type="ECO:0000256" key="1">
    <source>
        <dbReference type="SAM" id="Phobius"/>
    </source>
</evidence>
<keyword evidence="3" id="KW-1185">Reference proteome</keyword>
<accession>A0ABR3AH35</accession>
<evidence type="ECO:0000313" key="3">
    <source>
        <dbReference type="Proteomes" id="UP001448207"/>
    </source>
</evidence>
<gene>
    <name evidence="2" type="ORF">J3Q64DRAFT_1785348</name>
</gene>
<keyword evidence="1" id="KW-1133">Transmembrane helix</keyword>
<dbReference type="Proteomes" id="UP001448207">
    <property type="component" value="Unassembled WGS sequence"/>
</dbReference>
<protein>
    <recommendedName>
        <fullName evidence="4">DUF4112 domain-containing protein</fullName>
    </recommendedName>
</protein>
<proteinExistence type="predicted"/>
<feature type="transmembrane region" description="Helical" evidence="1">
    <location>
        <begin position="62"/>
        <end position="84"/>
    </location>
</feature>
<evidence type="ECO:0008006" key="4">
    <source>
        <dbReference type="Google" id="ProtNLM"/>
    </source>
</evidence>
<dbReference type="InterPro" id="IPR025187">
    <property type="entry name" value="DUF4112"/>
</dbReference>
<sequence length="185" mass="20881">MMKNLAYSYMGVNEKMEQIRLKGTAKITTEQKTKKLGNIKQIAHWLDSAVPGSPIPLGLDPFLSILIPFIGGFLGSLFAMYQIYLSTQFGIPLWLLLRMLLNVFIDFMLGMIPVAGSFLDMFYKANLWNAEALEDWLNNPEPILDPVTGKTTTMSTQITWSQLSNDATRLFNSYFSATTKPVKKQ</sequence>
<dbReference type="Pfam" id="PF13430">
    <property type="entry name" value="DUF4112"/>
    <property type="match status" value="1"/>
</dbReference>
<keyword evidence="1" id="KW-0812">Transmembrane</keyword>
<reference evidence="2 3" key="1">
    <citation type="submission" date="2024-04" db="EMBL/GenBank/DDBJ databases">
        <title>Symmetric and asymmetric DNA N6-adenine methylation regulates different biological responses in Mucorales.</title>
        <authorList>
            <consortium name="Lawrence Berkeley National Laboratory"/>
            <person name="Lax C."/>
            <person name="Mondo S.J."/>
            <person name="Osorio-Concepcion M."/>
            <person name="Muszewska A."/>
            <person name="Corrochano-Luque M."/>
            <person name="Gutierrez G."/>
            <person name="Riley R."/>
            <person name="Lipzen A."/>
            <person name="Guo J."/>
            <person name="Hundley H."/>
            <person name="Amirebrahimi M."/>
            <person name="Ng V."/>
            <person name="Lorenzo-Gutierrez D."/>
            <person name="Binder U."/>
            <person name="Yang J."/>
            <person name="Song Y."/>
            <person name="Canovas D."/>
            <person name="Navarro E."/>
            <person name="Freitag M."/>
            <person name="Gabaldon T."/>
            <person name="Grigoriev I.V."/>
            <person name="Corrochano L.M."/>
            <person name="Nicolas F.E."/>
            <person name="Garre V."/>
        </authorList>
    </citation>
    <scope>NUCLEOTIDE SEQUENCE [LARGE SCALE GENOMIC DNA]</scope>
    <source>
        <strain evidence="2 3">L51</strain>
    </source>
</reference>
<dbReference type="EMBL" id="JBCLYO010000103">
    <property type="protein sequence ID" value="KAL0073250.1"/>
    <property type="molecule type" value="Genomic_DNA"/>
</dbReference>
<feature type="transmembrane region" description="Helical" evidence="1">
    <location>
        <begin position="96"/>
        <end position="119"/>
    </location>
</feature>
<organism evidence="2 3">
    <name type="scientific">Phycomyces blakesleeanus</name>
    <dbReference type="NCBI Taxonomy" id="4837"/>
    <lineage>
        <taxon>Eukaryota</taxon>
        <taxon>Fungi</taxon>
        <taxon>Fungi incertae sedis</taxon>
        <taxon>Mucoromycota</taxon>
        <taxon>Mucoromycotina</taxon>
        <taxon>Mucoromycetes</taxon>
        <taxon>Mucorales</taxon>
        <taxon>Phycomycetaceae</taxon>
        <taxon>Phycomyces</taxon>
    </lineage>
</organism>
<comment type="caution">
    <text evidence="2">The sequence shown here is derived from an EMBL/GenBank/DDBJ whole genome shotgun (WGS) entry which is preliminary data.</text>
</comment>
<dbReference type="PANTHER" id="PTHR35519">
    <property type="entry name" value="MEMBRANE PROTEINS"/>
    <property type="match status" value="1"/>
</dbReference>
<keyword evidence="1" id="KW-0472">Membrane</keyword>
<dbReference type="PANTHER" id="PTHR35519:SF2">
    <property type="entry name" value="PH DOMAIN PROTEIN"/>
    <property type="match status" value="1"/>
</dbReference>
<name>A0ABR3AH35_PHYBL</name>
<evidence type="ECO:0000313" key="2">
    <source>
        <dbReference type="EMBL" id="KAL0073250.1"/>
    </source>
</evidence>